<dbReference type="AlphaFoldDB" id="A0AAE3HGN0"/>
<feature type="domain" description="RNA polymerase sigma-70 region 2" evidence="6">
    <location>
        <begin position="25"/>
        <end position="77"/>
    </location>
</feature>
<keyword evidence="5" id="KW-0175">Coiled coil</keyword>
<dbReference type="InterPro" id="IPR007627">
    <property type="entry name" value="RNA_pol_sigma70_r2"/>
</dbReference>
<feature type="domain" description="RNA polymerase sigma factor 70 region 4 type 2" evidence="7">
    <location>
        <begin position="131"/>
        <end position="183"/>
    </location>
</feature>
<dbReference type="PANTHER" id="PTHR30385">
    <property type="entry name" value="SIGMA FACTOR F FLAGELLAR"/>
    <property type="match status" value="1"/>
</dbReference>
<dbReference type="Pfam" id="PF08281">
    <property type="entry name" value="Sigma70_r4_2"/>
    <property type="match status" value="1"/>
</dbReference>
<dbReference type="InterPro" id="IPR013249">
    <property type="entry name" value="RNA_pol_sigma70_r4_t2"/>
</dbReference>
<dbReference type="Gene3D" id="1.20.120.1810">
    <property type="match status" value="1"/>
</dbReference>
<evidence type="ECO:0000313" key="8">
    <source>
        <dbReference type="EMBL" id="MCR1898253.1"/>
    </source>
</evidence>
<keyword evidence="4" id="KW-0804">Transcription</keyword>
<organism evidence="8 9">
    <name type="scientific">Irregularibacter muris</name>
    <dbReference type="NCBI Taxonomy" id="1796619"/>
    <lineage>
        <taxon>Bacteria</taxon>
        <taxon>Bacillati</taxon>
        <taxon>Bacillota</taxon>
        <taxon>Clostridia</taxon>
        <taxon>Eubacteriales</taxon>
        <taxon>Eubacteriaceae</taxon>
        <taxon>Irregularibacter</taxon>
    </lineage>
</organism>
<dbReference type="GO" id="GO:0016987">
    <property type="term" value="F:sigma factor activity"/>
    <property type="evidence" value="ECO:0007669"/>
    <property type="project" value="UniProtKB-KW"/>
</dbReference>
<evidence type="ECO:0000256" key="1">
    <source>
        <dbReference type="ARBA" id="ARBA00023015"/>
    </source>
</evidence>
<evidence type="ECO:0000256" key="3">
    <source>
        <dbReference type="ARBA" id="ARBA00023125"/>
    </source>
</evidence>
<evidence type="ECO:0000313" key="9">
    <source>
        <dbReference type="Proteomes" id="UP001205748"/>
    </source>
</evidence>
<accession>A0AAE3HGN0</accession>
<dbReference type="InterPro" id="IPR013325">
    <property type="entry name" value="RNA_pol_sigma_r2"/>
</dbReference>
<name>A0AAE3HGN0_9FIRM</name>
<dbReference type="GO" id="GO:0003677">
    <property type="term" value="F:DNA binding"/>
    <property type="evidence" value="ECO:0007669"/>
    <property type="project" value="UniProtKB-KW"/>
</dbReference>
<comment type="caution">
    <text evidence="8">The sequence shown here is derived from an EMBL/GenBank/DDBJ whole genome shotgun (WGS) entry which is preliminary data.</text>
</comment>
<dbReference type="NCBIfam" id="TIGR02937">
    <property type="entry name" value="sigma70-ECF"/>
    <property type="match status" value="1"/>
</dbReference>
<keyword evidence="1" id="KW-0805">Transcription regulation</keyword>
<feature type="coiled-coil region" evidence="5">
    <location>
        <begin position="110"/>
        <end position="137"/>
    </location>
</feature>
<dbReference type="Gene3D" id="1.10.10.10">
    <property type="entry name" value="Winged helix-like DNA-binding domain superfamily/Winged helix DNA-binding domain"/>
    <property type="match status" value="1"/>
</dbReference>
<evidence type="ECO:0000256" key="5">
    <source>
        <dbReference type="SAM" id="Coils"/>
    </source>
</evidence>
<evidence type="ECO:0000256" key="4">
    <source>
        <dbReference type="ARBA" id="ARBA00023163"/>
    </source>
</evidence>
<dbReference type="InterPro" id="IPR013324">
    <property type="entry name" value="RNA_pol_sigma_r3/r4-like"/>
</dbReference>
<dbReference type="RefSeq" id="WP_257529729.1">
    <property type="nucleotide sequence ID" value="NZ_JANKAS010000003.1"/>
</dbReference>
<dbReference type="Proteomes" id="UP001205748">
    <property type="component" value="Unassembled WGS sequence"/>
</dbReference>
<dbReference type="Pfam" id="PF04542">
    <property type="entry name" value="Sigma70_r2"/>
    <property type="match status" value="1"/>
</dbReference>
<proteinExistence type="predicted"/>
<evidence type="ECO:0000256" key="2">
    <source>
        <dbReference type="ARBA" id="ARBA00023082"/>
    </source>
</evidence>
<dbReference type="SUPFAM" id="SSF88659">
    <property type="entry name" value="Sigma3 and sigma4 domains of RNA polymerase sigma factors"/>
    <property type="match status" value="1"/>
</dbReference>
<dbReference type="InterPro" id="IPR036388">
    <property type="entry name" value="WH-like_DNA-bd_sf"/>
</dbReference>
<keyword evidence="9" id="KW-1185">Reference proteome</keyword>
<protein>
    <submittedName>
        <fullName evidence="8">Sigma-70 family RNA polymerase sigma factor</fullName>
    </submittedName>
</protein>
<keyword evidence="2" id="KW-0731">Sigma factor</keyword>
<dbReference type="SUPFAM" id="SSF88946">
    <property type="entry name" value="Sigma2 domain of RNA polymerase sigma factors"/>
    <property type="match status" value="1"/>
</dbReference>
<dbReference type="InterPro" id="IPR014284">
    <property type="entry name" value="RNA_pol_sigma-70_dom"/>
</dbReference>
<reference evidence="8" key="1">
    <citation type="submission" date="2022-07" db="EMBL/GenBank/DDBJ databases">
        <title>Enhanced cultured diversity of the mouse gut microbiota enables custom-made synthetic communities.</title>
        <authorList>
            <person name="Afrizal A."/>
        </authorList>
    </citation>
    <scope>NUCLEOTIDE SEQUENCE</scope>
    <source>
        <strain evidence="8">DSM 28593</strain>
    </source>
</reference>
<evidence type="ECO:0000259" key="7">
    <source>
        <dbReference type="Pfam" id="PF08281"/>
    </source>
</evidence>
<gene>
    <name evidence="8" type="ORF">NSA47_04525</name>
</gene>
<evidence type="ECO:0000259" key="6">
    <source>
        <dbReference type="Pfam" id="PF04542"/>
    </source>
</evidence>
<keyword evidence="3" id="KW-0238">DNA-binding</keyword>
<sequence length="189" mass="22198">MIEQQNIEHLVRKAQRGNGGAKEELVQLFHPLLVKSIRKYFGINQDTEDWLQEGRVVILKAIKEYKESLGVPFAAYVQKQVFYYYVNERKKTREVVILDQPLGEDNTSYLDLLSDDREQVEERMEEKEQRNSLDRAMSLLSLKQREVILAYYVEGKKLKSLAREKNLSYQAIVKRKARALTQLNKMMKG</sequence>
<dbReference type="GO" id="GO:0006352">
    <property type="term" value="P:DNA-templated transcription initiation"/>
    <property type="evidence" value="ECO:0007669"/>
    <property type="project" value="InterPro"/>
</dbReference>
<dbReference type="EMBL" id="JANKAS010000003">
    <property type="protein sequence ID" value="MCR1898253.1"/>
    <property type="molecule type" value="Genomic_DNA"/>
</dbReference>